<evidence type="ECO:0000256" key="8">
    <source>
        <dbReference type="ARBA" id="ARBA00023015"/>
    </source>
</evidence>
<dbReference type="PRINTS" id="PR01233">
    <property type="entry name" value="JOSEPHIN"/>
</dbReference>
<comment type="caution">
    <text evidence="14">The sequence shown here is derived from an EMBL/GenBank/DDBJ whole genome shotgun (WGS) entry which is preliminary data.</text>
</comment>
<dbReference type="PROSITE" id="PS50957">
    <property type="entry name" value="JOSEPHIN"/>
    <property type="match status" value="1"/>
</dbReference>
<evidence type="ECO:0000256" key="11">
    <source>
        <dbReference type="PIRSR" id="PIRSR633865-1"/>
    </source>
</evidence>
<dbReference type="Proteomes" id="UP001201812">
    <property type="component" value="Unassembled WGS sequence"/>
</dbReference>
<proteinExistence type="predicted"/>
<feature type="active site" evidence="11 12">
    <location>
        <position position="127"/>
    </location>
</feature>
<dbReference type="Pfam" id="PF02809">
    <property type="entry name" value="UIM"/>
    <property type="match status" value="1"/>
</dbReference>
<dbReference type="PANTHER" id="PTHR14159:SF0">
    <property type="entry name" value="ATAXIN-3-RELATED"/>
    <property type="match status" value="1"/>
</dbReference>
<dbReference type="PROSITE" id="PS50330">
    <property type="entry name" value="UIM"/>
    <property type="match status" value="1"/>
</dbReference>
<dbReference type="GO" id="GO:0004843">
    <property type="term" value="F:cysteine-type deubiquitinase activity"/>
    <property type="evidence" value="ECO:0007669"/>
    <property type="project" value="UniProtKB-EC"/>
</dbReference>
<keyword evidence="15" id="KW-1185">Reference proteome</keyword>
<dbReference type="EMBL" id="JAKKPZ010000003">
    <property type="protein sequence ID" value="KAI1723699.1"/>
    <property type="molecule type" value="Genomic_DNA"/>
</dbReference>
<gene>
    <name evidence="14" type="ORF">DdX_03870</name>
</gene>
<dbReference type="AlphaFoldDB" id="A0AAD4RBK0"/>
<feature type="active site" description="Proton acceptor" evidence="11">
    <location>
        <position position="112"/>
    </location>
</feature>
<dbReference type="Gene3D" id="1.10.287.10">
    <property type="entry name" value="S15/NS1, RNA-binding"/>
    <property type="match status" value="1"/>
</dbReference>
<feature type="active site" evidence="12">
    <location>
        <position position="112"/>
    </location>
</feature>
<evidence type="ECO:0000313" key="15">
    <source>
        <dbReference type="Proteomes" id="UP001201812"/>
    </source>
</evidence>
<organism evidence="14 15">
    <name type="scientific">Ditylenchus destructor</name>
    <dbReference type="NCBI Taxonomy" id="166010"/>
    <lineage>
        <taxon>Eukaryota</taxon>
        <taxon>Metazoa</taxon>
        <taxon>Ecdysozoa</taxon>
        <taxon>Nematoda</taxon>
        <taxon>Chromadorea</taxon>
        <taxon>Rhabditida</taxon>
        <taxon>Tylenchina</taxon>
        <taxon>Tylenchomorpha</taxon>
        <taxon>Sphaerularioidea</taxon>
        <taxon>Anguinidae</taxon>
        <taxon>Anguininae</taxon>
        <taxon>Ditylenchus</taxon>
    </lineage>
</organism>
<keyword evidence="4" id="KW-0645">Protease</keyword>
<evidence type="ECO:0000256" key="9">
    <source>
        <dbReference type="ARBA" id="ARBA00023163"/>
    </source>
</evidence>
<dbReference type="PANTHER" id="PTHR14159">
    <property type="entry name" value="ATAXIN-3-RELATED"/>
    <property type="match status" value="1"/>
</dbReference>
<name>A0AAD4RBK0_9BILA</name>
<evidence type="ECO:0000256" key="10">
    <source>
        <dbReference type="ARBA" id="ARBA00023242"/>
    </source>
</evidence>
<dbReference type="GO" id="GO:0005634">
    <property type="term" value="C:nucleus"/>
    <property type="evidence" value="ECO:0007669"/>
    <property type="project" value="UniProtKB-SubCell"/>
</dbReference>
<protein>
    <recommendedName>
        <fullName evidence="3">ubiquitinyl hydrolase 1</fullName>
        <ecNumber evidence="3">3.4.19.12</ecNumber>
    </recommendedName>
</protein>
<feature type="active site" description="Nucleophile" evidence="11">
    <location>
        <position position="14"/>
    </location>
</feature>
<evidence type="ECO:0000256" key="7">
    <source>
        <dbReference type="ARBA" id="ARBA00022807"/>
    </source>
</evidence>
<comment type="catalytic activity">
    <reaction evidence="1">
        <text>Thiol-dependent hydrolysis of ester, thioester, amide, peptide and isopeptide bonds formed by the C-terminal Gly of ubiquitin (a 76-residue protein attached to proteins as an intracellular targeting signal).</text>
        <dbReference type="EC" id="3.4.19.12"/>
    </reaction>
</comment>
<keyword evidence="7" id="KW-0788">Thiol protease</keyword>
<evidence type="ECO:0000256" key="6">
    <source>
        <dbReference type="ARBA" id="ARBA00022801"/>
    </source>
</evidence>
<feature type="domain" description="Josephin" evidence="13">
    <location>
        <begin position="1"/>
        <end position="173"/>
    </location>
</feature>
<evidence type="ECO:0000313" key="14">
    <source>
        <dbReference type="EMBL" id="KAI1723699.1"/>
    </source>
</evidence>
<keyword evidence="5" id="KW-0833">Ubl conjugation pathway</keyword>
<evidence type="ECO:0000256" key="5">
    <source>
        <dbReference type="ARBA" id="ARBA00022786"/>
    </source>
</evidence>
<dbReference type="InterPro" id="IPR006155">
    <property type="entry name" value="Josephin"/>
</dbReference>
<evidence type="ECO:0000256" key="1">
    <source>
        <dbReference type="ARBA" id="ARBA00000707"/>
    </source>
</evidence>
<evidence type="ECO:0000256" key="3">
    <source>
        <dbReference type="ARBA" id="ARBA00012759"/>
    </source>
</evidence>
<dbReference type="EC" id="3.4.19.12" evidence="3"/>
<keyword evidence="8" id="KW-0805">Transcription regulation</keyword>
<dbReference type="Pfam" id="PF23625">
    <property type="entry name" value="UIM_2"/>
    <property type="match status" value="2"/>
</dbReference>
<evidence type="ECO:0000259" key="13">
    <source>
        <dbReference type="PROSITE" id="PS50957"/>
    </source>
</evidence>
<dbReference type="SMART" id="SM00726">
    <property type="entry name" value="UIM"/>
    <property type="match status" value="3"/>
</dbReference>
<accession>A0AAD4RBK0</accession>
<evidence type="ECO:0000256" key="4">
    <source>
        <dbReference type="ARBA" id="ARBA00022670"/>
    </source>
</evidence>
<evidence type="ECO:0000256" key="2">
    <source>
        <dbReference type="ARBA" id="ARBA00004123"/>
    </source>
</evidence>
<dbReference type="GO" id="GO:0016579">
    <property type="term" value="P:protein deubiquitination"/>
    <property type="evidence" value="ECO:0007669"/>
    <property type="project" value="InterPro"/>
</dbReference>
<evidence type="ECO:0000256" key="12">
    <source>
        <dbReference type="PROSITE-ProRule" id="PRU00331"/>
    </source>
</evidence>
<sequence>MDIIFFEKQVSRLCAQHALNMLLQGQYYSVDYLADVAKELDEKEKAVLSPEDAANFQSHNFDDSGYFSIQVIEVALQRRHGIYLCNIDKPEVFDYKEEPSTGKAYICNLNEHWFTIRKFGSYWFILNSCNRGPKPITETYLNMYMHEIANKGYSIFVVNGTLPKCPADDLAEEHCQAYKKASATPPPTKRVMRDGSDVIHLGDDEDEQLETAIALSLGECETHEVLHRSNFANTPDDANWMQPIKQREIISNFPVSVWDQDESNSEDHELQKALQASYDEHVNCQVRKSSSVPPTDTYDEDLKRAIELSLSSQDNFMDEDIGHMP</sequence>
<dbReference type="Pfam" id="PF02099">
    <property type="entry name" value="Josephin"/>
    <property type="match status" value="1"/>
</dbReference>
<dbReference type="SMART" id="SM01246">
    <property type="entry name" value="Josephin"/>
    <property type="match status" value="1"/>
</dbReference>
<dbReference type="GO" id="GO:0006508">
    <property type="term" value="P:proteolysis"/>
    <property type="evidence" value="ECO:0007669"/>
    <property type="project" value="UniProtKB-KW"/>
</dbReference>
<dbReference type="InterPro" id="IPR033865">
    <property type="entry name" value="Ataxin-3"/>
</dbReference>
<feature type="active site" evidence="12">
    <location>
        <position position="14"/>
    </location>
</feature>
<keyword evidence="6 12" id="KW-0378">Hydrolase</keyword>
<dbReference type="Gene3D" id="3.90.70.40">
    <property type="match status" value="1"/>
</dbReference>
<dbReference type="InterPro" id="IPR003903">
    <property type="entry name" value="UIM_dom"/>
</dbReference>
<reference evidence="14" key="1">
    <citation type="submission" date="2022-01" db="EMBL/GenBank/DDBJ databases">
        <title>Genome Sequence Resource for Two Populations of Ditylenchus destructor, the Migratory Endoparasitic Phytonematode.</title>
        <authorList>
            <person name="Zhang H."/>
            <person name="Lin R."/>
            <person name="Xie B."/>
        </authorList>
    </citation>
    <scope>NUCLEOTIDE SEQUENCE</scope>
    <source>
        <strain evidence="14">BazhouSP</strain>
    </source>
</reference>
<keyword evidence="10" id="KW-0539">Nucleus</keyword>
<comment type="subcellular location">
    <subcellularLocation>
        <location evidence="2">Nucleus</location>
    </subcellularLocation>
</comment>
<keyword evidence="9" id="KW-0804">Transcription</keyword>